<evidence type="ECO:0000259" key="2">
    <source>
        <dbReference type="PROSITE" id="PS50076"/>
    </source>
</evidence>
<feature type="compositionally biased region" description="Basic and acidic residues" evidence="1">
    <location>
        <begin position="84"/>
        <end position="99"/>
    </location>
</feature>
<dbReference type="PANTHER" id="PTHR43948:SF10">
    <property type="entry name" value="MRJ, ISOFORM E"/>
    <property type="match status" value="1"/>
</dbReference>
<keyword evidence="4" id="KW-1185">Reference proteome</keyword>
<feature type="region of interest" description="Disordered" evidence="1">
    <location>
        <begin position="64"/>
        <end position="135"/>
    </location>
</feature>
<protein>
    <submittedName>
        <fullName evidence="3">Molecular chaperone DnaJ</fullName>
    </submittedName>
</protein>
<dbReference type="GO" id="GO:0051082">
    <property type="term" value="F:unfolded protein binding"/>
    <property type="evidence" value="ECO:0007669"/>
    <property type="project" value="TreeGrafter"/>
</dbReference>
<dbReference type="InterPro" id="IPR001623">
    <property type="entry name" value="DnaJ_domain"/>
</dbReference>
<dbReference type="RefSeq" id="WP_074215061.1">
    <property type="nucleotide sequence ID" value="NZ_FSRG01000003.1"/>
</dbReference>
<evidence type="ECO:0000256" key="1">
    <source>
        <dbReference type="SAM" id="MobiDB-lite"/>
    </source>
</evidence>
<dbReference type="PROSITE" id="PS50076">
    <property type="entry name" value="DNAJ_2"/>
    <property type="match status" value="1"/>
</dbReference>
<gene>
    <name evidence="3" type="ORF">SAMN02745161_0155</name>
</gene>
<dbReference type="Pfam" id="PF00226">
    <property type="entry name" value="DnaJ"/>
    <property type="match status" value="1"/>
</dbReference>
<sequence>MTLRECYKLLNVPNGASEDVVKQAYRKRAFELHPDLHPDDPNASRNFQQLNEAYVIITSASKSTESSSSSSYSGKARSAASGYRSERESRDSTVRDRARAAYRKAKSNFDAQKSRHASSGDTYNKQRPEFDDSFWNQEQRSYSKESVLNEILNDPFAKRVFEDIYREIKRDGGKTITMPKKRKLSMQWGERDISVDMTGGVKGWLQRQLDDNQEMHLPMHNLRPGAKVLLTLSQGLSGGTRKLEITLPQDFRVGHPIRLRRLGRKIGGWVGDLYLTIYGRM</sequence>
<feature type="domain" description="J" evidence="2">
    <location>
        <begin position="5"/>
        <end position="62"/>
    </location>
</feature>
<name>A0A1N6DHV8_9BACT</name>
<dbReference type="STRING" id="1121457.SAMN02745161_0155"/>
<accession>A0A1N6DHV8</accession>
<dbReference type="InterPro" id="IPR036869">
    <property type="entry name" value="J_dom_sf"/>
</dbReference>
<feature type="compositionally biased region" description="Low complexity" evidence="1">
    <location>
        <begin position="64"/>
        <end position="83"/>
    </location>
</feature>
<organism evidence="3 4">
    <name type="scientific">Halodesulfovibrio marinisediminis DSM 17456</name>
    <dbReference type="NCBI Taxonomy" id="1121457"/>
    <lineage>
        <taxon>Bacteria</taxon>
        <taxon>Pseudomonadati</taxon>
        <taxon>Thermodesulfobacteriota</taxon>
        <taxon>Desulfovibrionia</taxon>
        <taxon>Desulfovibrionales</taxon>
        <taxon>Desulfovibrionaceae</taxon>
        <taxon>Halodesulfovibrio</taxon>
    </lineage>
</organism>
<dbReference type="Gene3D" id="1.10.287.110">
    <property type="entry name" value="DnaJ domain"/>
    <property type="match status" value="1"/>
</dbReference>
<evidence type="ECO:0000313" key="3">
    <source>
        <dbReference type="EMBL" id="SIN70264.1"/>
    </source>
</evidence>
<dbReference type="PANTHER" id="PTHR43948">
    <property type="entry name" value="DNAJ HOMOLOG SUBFAMILY B"/>
    <property type="match status" value="1"/>
</dbReference>
<dbReference type="SMART" id="SM00271">
    <property type="entry name" value="DnaJ"/>
    <property type="match status" value="1"/>
</dbReference>
<evidence type="ECO:0000313" key="4">
    <source>
        <dbReference type="Proteomes" id="UP000184694"/>
    </source>
</evidence>
<dbReference type="AlphaFoldDB" id="A0A1N6DHV8"/>
<reference evidence="4" key="1">
    <citation type="submission" date="2016-11" db="EMBL/GenBank/DDBJ databases">
        <authorList>
            <person name="Varghese N."/>
            <person name="Submissions S."/>
        </authorList>
    </citation>
    <scope>NUCLEOTIDE SEQUENCE [LARGE SCALE GENOMIC DNA]</scope>
    <source>
        <strain evidence="4">DSM 17456</strain>
    </source>
</reference>
<dbReference type="PRINTS" id="PR00625">
    <property type="entry name" value="JDOMAIN"/>
</dbReference>
<dbReference type="GO" id="GO:0051087">
    <property type="term" value="F:protein-folding chaperone binding"/>
    <property type="evidence" value="ECO:0007669"/>
    <property type="project" value="TreeGrafter"/>
</dbReference>
<dbReference type="EMBL" id="FSRG01000003">
    <property type="protein sequence ID" value="SIN70264.1"/>
    <property type="molecule type" value="Genomic_DNA"/>
</dbReference>
<dbReference type="GO" id="GO:0044183">
    <property type="term" value="F:protein folding chaperone"/>
    <property type="evidence" value="ECO:0007669"/>
    <property type="project" value="TreeGrafter"/>
</dbReference>
<dbReference type="Proteomes" id="UP000184694">
    <property type="component" value="Unassembled WGS sequence"/>
</dbReference>
<dbReference type="OrthoDB" id="9779622at2"/>
<proteinExistence type="predicted"/>
<dbReference type="GO" id="GO:0005737">
    <property type="term" value="C:cytoplasm"/>
    <property type="evidence" value="ECO:0007669"/>
    <property type="project" value="TreeGrafter"/>
</dbReference>
<dbReference type="CDD" id="cd06257">
    <property type="entry name" value="DnaJ"/>
    <property type="match status" value="1"/>
</dbReference>
<dbReference type="SUPFAM" id="SSF46565">
    <property type="entry name" value="Chaperone J-domain"/>
    <property type="match status" value="1"/>
</dbReference>